<reference evidence="3" key="1">
    <citation type="journal article" date="2017" name="Biotechnol. Biofuels">
        <title>Evaluation of environmental bacterial communities as a factor affecting the growth of duckweed Lemna minor.</title>
        <authorList>
            <person name="Ishizawa H."/>
            <person name="Kuroda M."/>
            <person name="Morikawa M."/>
            <person name="Ike M."/>
        </authorList>
    </citation>
    <scope>NUCLEOTIDE SEQUENCE [LARGE SCALE GENOMIC DNA]</scope>
    <source>
        <strain evidence="3">H3</strain>
    </source>
</reference>
<organism evidence="2 3">
    <name type="scientific">Aquitalea magnusonii</name>
    <dbReference type="NCBI Taxonomy" id="332411"/>
    <lineage>
        <taxon>Bacteria</taxon>
        <taxon>Pseudomonadati</taxon>
        <taxon>Pseudomonadota</taxon>
        <taxon>Betaproteobacteria</taxon>
        <taxon>Neisseriales</taxon>
        <taxon>Chromobacteriaceae</taxon>
        <taxon>Aquitalea</taxon>
    </lineage>
</organism>
<dbReference type="KEGG" id="amah:DLM_1840"/>
<dbReference type="Pfam" id="PF00717">
    <property type="entry name" value="Peptidase_S24"/>
    <property type="match status" value="1"/>
</dbReference>
<evidence type="ECO:0000313" key="2">
    <source>
        <dbReference type="EMBL" id="BBF85456.1"/>
    </source>
</evidence>
<sequence>MPAFSHDTNTSRFTLRMPDHALSGAGIAAGHWLHIDSQASPVHGSLVLAALDGELLVRRLQRSGKHLRLLAAHPDYPDIDPHYGQDFAIWGVASSCAC</sequence>
<gene>
    <name evidence="2" type="ORF">DLM_1840</name>
</gene>
<evidence type="ECO:0000313" key="3">
    <source>
        <dbReference type="Proteomes" id="UP000198290"/>
    </source>
</evidence>
<feature type="domain" description="Peptidase S24/S26A/S26B/S26C" evidence="1">
    <location>
        <begin position="9"/>
        <end position="93"/>
    </location>
</feature>
<reference evidence="2 3" key="2">
    <citation type="journal article" date="2017" name="Genome Announc.">
        <title>Draft genome sequence of Aquitalea magnusonii strain H3, a plant growth-promoting bacterium of duckweed Lemna minor.</title>
        <authorList>
            <person name="Ishizawa H."/>
            <person name="Kuroda M."/>
            <person name="Ike M."/>
        </authorList>
    </citation>
    <scope>NUCLEOTIDE SEQUENCE [LARGE SCALE GENOMIC DNA]</scope>
    <source>
        <strain evidence="2 3">H3</strain>
    </source>
</reference>
<proteinExistence type="predicted"/>
<dbReference type="InterPro" id="IPR015927">
    <property type="entry name" value="Peptidase_S24_S26A/B/C"/>
</dbReference>
<dbReference type="SUPFAM" id="SSF51306">
    <property type="entry name" value="LexA/Signal peptidase"/>
    <property type="match status" value="1"/>
</dbReference>
<dbReference type="InterPro" id="IPR039418">
    <property type="entry name" value="LexA-like"/>
</dbReference>
<dbReference type="Proteomes" id="UP000198290">
    <property type="component" value="Chromosome"/>
</dbReference>
<dbReference type="AlphaFoldDB" id="A0A3G9GJ84"/>
<dbReference type="InterPro" id="IPR036286">
    <property type="entry name" value="LexA/Signal_pep-like_sf"/>
</dbReference>
<dbReference type="Gene3D" id="2.10.109.10">
    <property type="entry name" value="Umud Fragment, subunit A"/>
    <property type="match status" value="1"/>
</dbReference>
<dbReference type="OrthoDB" id="8595166at2"/>
<dbReference type="RefSeq" id="WP_145985817.1">
    <property type="nucleotide sequence ID" value="NZ_AP018823.1"/>
</dbReference>
<protein>
    <submittedName>
        <fullName evidence="2">Error-prone repair protein UmuD</fullName>
    </submittedName>
</protein>
<dbReference type="EMBL" id="AP018823">
    <property type="protein sequence ID" value="BBF85456.1"/>
    <property type="molecule type" value="Genomic_DNA"/>
</dbReference>
<name>A0A3G9GJ84_9NEIS</name>
<reference evidence="3" key="3">
    <citation type="journal article" date="2017" name="Plant Physiol. Biochem.">
        <title>Differential oxidative and antioxidative response of duckweed Lemna minor toward plant growth promoting/inhibiting bacteria.</title>
        <authorList>
            <person name="Ishizawa H."/>
            <person name="Kuroda M."/>
            <person name="Morikawa M."/>
            <person name="Ike M."/>
        </authorList>
    </citation>
    <scope>NUCLEOTIDE SEQUENCE [LARGE SCALE GENOMIC DNA]</scope>
    <source>
        <strain evidence="3">H3</strain>
    </source>
</reference>
<accession>A0A3G9GJ84</accession>
<evidence type="ECO:0000259" key="1">
    <source>
        <dbReference type="Pfam" id="PF00717"/>
    </source>
</evidence>
<keyword evidence="3" id="KW-1185">Reference proteome</keyword>
<dbReference type="CDD" id="cd06529">
    <property type="entry name" value="S24_LexA-like"/>
    <property type="match status" value="1"/>
</dbReference>